<dbReference type="AlphaFoldDB" id="A0A1G9WKN7"/>
<evidence type="ECO:0000313" key="3">
    <source>
        <dbReference type="Proteomes" id="UP000070252"/>
    </source>
</evidence>
<evidence type="ECO:0000313" key="4">
    <source>
        <dbReference type="Proteomes" id="UP000182783"/>
    </source>
</evidence>
<dbReference type="Proteomes" id="UP000182783">
    <property type="component" value="Unassembled WGS sequence"/>
</dbReference>
<name>A0A1G9WKN7_9BACL</name>
<gene>
    <name evidence="1" type="ORF">AML91_17915</name>
    <name evidence="2" type="ORF">SAMN05216191_119100</name>
</gene>
<dbReference type="EMBL" id="LIPY01000117">
    <property type="protein sequence ID" value="KWX73551.1"/>
    <property type="molecule type" value="Genomic_DNA"/>
</dbReference>
<protein>
    <submittedName>
        <fullName evidence="2">Uncharacterized protein</fullName>
    </submittedName>
</protein>
<dbReference type="EMBL" id="FNGM01000019">
    <property type="protein sequence ID" value="SDM84726.1"/>
    <property type="molecule type" value="Genomic_DNA"/>
</dbReference>
<evidence type="ECO:0000313" key="1">
    <source>
        <dbReference type="EMBL" id="KWX73551.1"/>
    </source>
</evidence>
<proteinExistence type="predicted"/>
<accession>A0A1G9WKN7</accession>
<dbReference type="RefSeq" id="WP_062524256.1">
    <property type="nucleotide sequence ID" value="NZ_CP048429.1"/>
</dbReference>
<sequence>MQHLMRKYEEEKCRLNELGQKSLEQGIPLSSNEAVQAQSRKVDELINRMYQEKSGHAGTFRLDFCLGGEMVGFPAWFLQAMQSRLEEVSAHIEHQSEPRQAFEEERKAFQALFASMDIARKPEFEYWEDKLSLKQSVLYERLYLQGLRDGMQLANAFAAPSVLSD</sequence>
<dbReference type="OrthoDB" id="2662966at2"/>
<organism evidence="2 4">
    <name type="scientific">Paenibacillus jilunlii</name>
    <dbReference type="NCBI Taxonomy" id="682956"/>
    <lineage>
        <taxon>Bacteria</taxon>
        <taxon>Bacillati</taxon>
        <taxon>Bacillota</taxon>
        <taxon>Bacilli</taxon>
        <taxon>Bacillales</taxon>
        <taxon>Paenibacillaceae</taxon>
        <taxon>Paenibacillus</taxon>
    </lineage>
</organism>
<evidence type="ECO:0000313" key="2">
    <source>
        <dbReference type="EMBL" id="SDM84726.1"/>
    </source>
</evidence>
<keyword evidence="3" id="KW-1185">Reference proteome</keyword>
<reference evidence="2 4" key="2">
    <citation type="submission" date="2016-10" db="EMBL/GenBank/DDBJ databases">
        <authorList>
            <person name="de Groot N.N."/>
        </authorList>
    </citation>
    <scope>NUCLEOTIDE SEQUENCE [LARGE SCALE GENOMIC DNA]</scope>
    <source>
        <strain evidence="2 4">CGMCC 1.10239</strain>
    </source>
</reference>
<reference evidence="1 3" key="1">
    <citation type="submission" date="2015-08" db="EMBL/GenBank/DDBJ databases">
        <title>Genome of Paenibacillus jilunlii.</title>
        <authorList>
            <person name="Sant'Anna F.H."/>
            <person name="Ambrosini A."/>
            <person name="Souza R."/>
            <person name="Bach E."/>
            <person name="Fernandes G."/>
            <person name="Balsanelli E."/>
            <person name="Baura V.A."/>
            <person name="Pedrosa F.O."/>
            <person name="Souza E.M."/>
            <person name="Passaglia L."/>
        </authorList>
    </citation>
    <scope>NUCLEOTIDE SEQUENCE [LARGE SCALE GENOMIC DNA]</scope>
    <source>
        <strain evidence="1 3">DSM 23019</strain>
    </source>
</reference>
<dbReference type="Proteomes" id="UP000070252">
    <property type="component" value="Unassembled WGS sequence"/>
</dbReference>